<evidence type="ECO:0000256" key="2">
    <source>
        <dbReference type="SAM" id="SignalP"/>
    </source>
</evidence>
<dbReference type="EMBL" id="JAAITS010000019">
    <property type="protein sequence ID" value="NSG85435.1"/>
    <property type="molecule type" value="Genomic_DNA"/>
</dbReference>
<accession>A0ABX2H7X9</accession>
<feature type="signal peptide" evidence="2">
    <location>
        <begin position="1"/>
        <end position="24"/>
    </location>
</feature>
<feature type="compositionally biased region" description="Basic and acidic residues" evidence="1">
    <location>
        <begin position="202"/>
        <end position="226"/>
    </location>
</feature>
<feature type="region of interest" description="Disordered" evidence="1">
    <location>
        <begin position="198"/>
        <end position="226"/>
    </location>
</feature>
<keyword evidence="4" id="KW-1185">Reference proteome</keyword>
<evidence type="ECO:0008006" key="5">
    <source>
        <dbReference type="Google" id="ProtNLM"/>
    </source>
</evidence>
<keyword evidence="2" id="KW-0732">Signal</keyword>
<sequence>MKKRTLALALALGCVFMSPTLSYGEENAEVVSEIEEDSSTDEGNNNSWGKVAVVDDFGDATGQSVISTVVSGTFSNTATTGSDLLVTAYINFDEFDYCYDLSFKLLEYKDTPATYFSSDSKELKIKVGSINTVYEYGLLGEEPNGNVYVSGSSGEDIVKYLYEGNDIRCVLNLGSSKYSFALEAGNIAELIDEGGYGAPLDEEGRKERKSKHEIEEAQESSRKKQEAELAQAEKVIKSKDDFIAAYVNHTDADNNYESGFYYFKAHADEFETLTEEELSSIFPCRFRYYTVNWAIGGTTGAGELYEYDADGNTKQLGSFGIDDSYRTREEINPNWPEIDGSWRIEDGKLIRTITSGNQEKRYIVKSLDRDGYYLLCFESATGEVNAVMMIVLYDENNMPLYEFTEN</sequence>
<evidence type="ECO:0000256" key="1">
    <source>
        <dbReference type="SAM" id="MobiDB-lite"/>
    </source>
</evidence>
<gene>
    <name evidence="3" type="ORF">G5B17_08300</name>
</gene>
<proteinExistence type="predicted"/>
<reference evidence="3 4" key="1">
    <citation type="journal article" date="2020" name="Cell Host Microbe">
        <title>Functional and Genomic Variation between Human-Derived Isolates of Lachnospiraceae Reveals Inter- and Intra-Species Diversity.</title>
        <authorList>
            <person name="Sorbara M.T."/>
            <person name="Littmann E.R."/>
            <person name="Fontana E."/>
            <person name="Moody T.U."/>
            <person name="Kohout C.E."/>
            <person name="Gjonbalaj M."/>
            <person name="Eaton V."/>
            <person name="Seok R."/>
            <person name="Leiner I.M."/>
            <person name="Pamer E.G."/>
        </authorList>
    </citation>
    <scope>NUCLEOTIDE SEQUENCE [LARGE SCALE GENOMIC DNA]</scope>
    <source>
        <strain evidence="3 4">MSK.17.74</strain>
    </source>
</reference>
<dbReference type="Proteomes" id="UP001644719">
    <property type="component" value="Unassembled WGS sequence"/>
</dbReference>
<evidence type="ECO:0000313" key="3">
    <source>
        <dbReference type="EMBL" id="NSG85435.1"/>
    </source>
</evidence>
<name>A0ABX2H7X9_9FIRM</name>
<protein>
    <recommendedName>
        <fullName evidence="5">DUF4366 domain-containing protein</fullName>
    </recommendedName>
</protein>
<feature type="chain" id="PRO_5047190438" description="DUF4366 domain-containing protein" evidence="2">
    <location>
        <begin position="25"/>
        <end position="406"/>
    </location>
</feature>
<organism evidence="3 4">
    <name type="scientific">Blautia faecis</name>
    <dbReference type="NCBI Taxonomy" id="871665"/>
    <lineage>
        <taxon>Bacteria</taxon>
        <taxon>Bacillati</taxon>
        <taxon>Bacillota</taxon>
        <taxon>Clostridia</taxon>
        <taxon>Lachnospirales</taxon>
        <taxon>Lachnospiraceae</taxon>
        <taxon>Blautia</taxon>
    </lineage>
</organism>
<comment type="caution">
    <text evidence="3">The sequence shown here is derived from an EMBL/GenBank/DDBJ whole genome shotgun (WGS) entry which is preliminary data.</text>
</comment>
<dbReference type="RefSeq" id="WP_148463754.1">
    <property type="nucleotide sequence ID" value="NZ_JAAITS010000019.1"/>
</dbReference>
<evidence type="ECO:0000313" key="4">
    <source>
        <dbReference type="Proteomes" id="UP001644719"/>
    </source>
</evidence>